<dbReference type="VEuPathDB" id="TriTrypDB:ECC02_002809"/>
<sequence>MRQCGVEHMPCEPLLKRPPSTDRGGNKAAGSNDFSQSKAMGMILCERSVVTLISCLKKGDEEMSREHTIALEDVASITIRPEREETLSMGICEGERSRHELQAMPVDISRSSLHTRSAHPFSVVLLKMQDGDEIEISGVSSADAALLLDNLQTGWQRQTAEKVLDEKKKDEGPLSPLNKYIASKRPVTGLSYKKSTHSPELRQYDTAHERSVERASSILCRRNKFLDLMRQGTKKGECNVSSVVPAKEFQGNTILLLTGMRNLTEQTGNISLSRDDSMAIGKLLKNESACPPLTYLDPLHPGILHHLHDPLQTSSVPDTNNRGVNCDYSKDSVVAAAVADEAGPGRREAYLLRKLKEKTCDLERTRTELRVLQEAVERESEQKNQQEEVLLGNFRHLTPAQRVLLNFDMLLEPEVTLDDFQKDGTAKSREWKLRLNRRCSSTFINQLRERSFTPKDAISEPKTFLPSKNEAGTYASCENGYTEKRAEGRVSSLLPSPGLRSAVPLTSKSSVNGDHAVHEAIVETPPSPSALRSGDVVQVRFPPAGISSAQPSPSHRASPANDVAVSQPLLQATLPPPPPPPRKLPPPPPPP</sequence>
<accession>A0A7J6YCH6</accession>
<evidence type="ECO:0000313" key="3">
    <source>
        <dbReference type="EMBL" id="KAF5224223.1"/>
    </source>
</evidence>
<reference evidence="3 4" key="1">
    <citation type="journal article" date="2019" name="Genome Biol. Evol.">
        <title>Nanopore Sequencing Significantly Improves Genome Assembly of the Protozoan Parasite Trypanosoma cruzi.</title>
        <authorList>
            <person name="Diaz-Viraque F."/>
            <person name="Pita S."/>
            <person name="Greif G."/>
            <person name="de Souza R.C.M."/>
            <person name="Iraola G."/>
            <person name="Robello C."/>
        </authorList>
    </citation>
    <scope>NUCLEOTIDE SEQUENCE [LARGE SCALE GENOMIC DNA]</scope>
    <source>
        <strain evidence="3 4">Berenice</strain>
    </source>
</reference>
<dbReference type="VEuPathDB" id="TriTrypDB:BCY84_14624"/>
<feature type="region of interest" description="Disordered" evidence="2">
    <location>
        <begin position="488"/>
        <end position="511"/>
    </location>
</feature>
<keyword evidence="1" id="KW-0175">Coiled coil</keyword>
<feature type="compositionally biased region" description="Pro residues" evidence="2">
    <location>
        <begin position="574"/>
        <end position="591"/>
    </location>
</feature>
<organism evidence="3 4">
    <name type="scientific">Trypanosoma cruzi</name>
    <dbReference type="NCBI Taxonomy" id="5693"/>
    <lineage>
        <taxon>Eukaryota</taxon>
        <taxon>Discoba</taxon>
        <taxon>Euglenozoa</taxon>
        <taxon>Kinetoplastea</taxon>
        <taxon>Metakinetoplastina</taxon>
        <taxon>Trypanosomatida</taxon>
        <taxon>Trypanosomatidae</taxon>
        <taxon>Trypanosoma</taxon>
        <taxon>Schizotrypanum</taxon>
    </lineage>
</organism>
<name>A0A7J6YCH6_TRYCR</name>
<comment type="caution">
    <text evidence="3">The sequence shown here is derived from an EMBL/GenBank/DDBJ whole genome shotgun (WGS) entry which is preliminary data.</text>
</comment>
<feature type="region of interest" description="Disordered" evidence="2">
    <location>
        <begin position="542"/>
        <end position="591"/>
    </location>
</feature>
<dbReference type="EMBL" id="JABDHM010000014">
    <property type="protein sequence ID" value="KAF5224223.1"/>
    <property type="molecule type" value="Genomic_DNA"/>
</dbReference>
<evidence type="ECO:0000313" key="4">
    <source>
        <dbReference type="Proteomes" id="UP000583944"/>
    </source>
</evidence>
<protein>
    <submittedName>
        <fullName evidence="3">Uncharacterized protein</fullName>
    </submittedName>
</protein>
<dbReference type="Proteomes" id="UP000583944">
    <property type="component" value="Unassembled WGS sequence"/>
</dbReference>
<feature type="coiled-coil region" evidence="1">
    <location>
        <begin position="355"/>
        <end position="389"/>
    </location>
</feature>
<feature type="region of interest" description="Disordered" evidence="2">
    <location>
        <begin position="1"/>
        <end position="33"/>
    </location>
</feature>
<dbReference type="AlphaFoldDB" id="A0A7J6YCH6"/>
<evidence type="ECO:0000256" key="1">
    <source>
        <dbReference type="SAM" id="Coils"/>
    </source>
</evidence>
<gene>
    <name evidence="3" type="ORF">ECC02_002809</name>
</gene>
<proteinExistence type="predicted"/>
<evidence type="ECO:0000256" key="2">
    <source>
        <dbReference type="SAM" id="MobiDB-lite"/>
    </source>
</evidence>